<dbReference type="AlphaFoldDB" id="G5BQT1"/>
<organism evidence="9 10">
    <name type="scientific">Heterocephalus glaber</name>
    <name type="common">Naked mole rat</name>
    <dbReference type="NCBI Taxonomy" id="10181"/>
    <lineage>
        <taxon>Eukaryota</taxon>
        <taxon>Metazoa</taxon>
        <taxon>Chordata</taxon>
        <taxon>Craniata</taxon>
        <taxon>Vertebrata</taxon>
        <taxon>Euteleostomi</taxon>
        <taxon>Mammalia</taxon>
        <taxon>Eutheria</taxon>
        <taxon>Euarchontoglires</taxon>
        <taxon>Glires</taxon>
        <taxon>Rodentia</taxon>
        <taxon>Hystricomorpha</taxon>
        <taxon>Bathyergidae</taxon>
        <taxon>Heterocephalus</taxon>
    </lineage>
</organism>
<evidence type="ECO:0000256" key="2">
    <source>
        <dbReference type="ARBA" id="ARBA00022603"/>
    </source>
</evidence>
<feature type="domain" description="O-methyltransferase dimerisation" evidence="8">
    <location>
        <begin position="283"/>
        <end position="359"/>
    </location>
</feature>
<evidence type="ECO:0000256" key="6">
    <source>
        <dbReference type="SAM" id="MobiDB-lite"/>
    </source>
</evidence>
<evidence type="ECO:0000256" key="5">
    <source>
        <dbReference type="ARBA" id="ARBA00022801"/>
    </source>
</evidence>
<dbReference type="Pfam" id="PF08100">
    <property type="entry name" value="Dimerisation"/>
    <property type="match status" value="1"/>
</dbReference>
<accession>G5BQT1</accession>
<dbReference type="SUPFAM" id="SSF53335">
    <property type="entry name" value="S-adenosyl-L-methionine-dependent methyltransferases"/>
    <property type="match status" value="1"/>
</dbReference>
<dbReference type="SUPFAM" id="SSF46785">
    <property type="entry name" value="Winged helix' DNA-binding domain"/>
    <property type="match status" value="1"/>
</dbReference>
<feature type="region of interest" description="Disordered" evidence="6">
    <location>
        <begin position="248"/>
        <end position="271"/>
    </location>
</feature>
<dbReference type="PROSITE" id="PS51683">
    <property type="entry name" value="SAM_OMT_II"/>
    <property type="match status" value="1"/>
</dbReference>
<dbReference type="Pfam" id="PF02545">
    <property type="entry name" value="Maf"/>
    <property type="match status" value="1"/>
</dbReference>
<dbReference type="HAMAP" id="MF_00528">
    <property type="entry name" value="Maf"/>
    <property type="match status" value="1"/>
</dbReference>
<evidence type="ECO:0000259" key="8">
    <source>
        <dbReference type="Pfam" id="PF08100"/>
    </source>
</evidence>
<evidence type="ECO:0000313" key="9">
    <source>
        <dbReference type="EMBL" id="EHB11642.1"/>
    </source>
</evidence>
<dbReference type="Proteomes" id="UP000006813">
    <property type="component" value="Unassembled WGS sequence"/>
</dbReference>
<dbReference type="GO" id="GO:0047429">
    <property type="term" value="F:nucleoside triphosphate diphosphatase activity"/>
    <property type="evidence" value="ECO:0007669"/>
    <property type="project" value="InterPro"/>
</dbReference>
<dbReference type="GO" id="GO:0008171">
    <property type="term" value="F:O-methyltransferase activity"/>
    <property type="evidence" value="ECO:0007669"/>
    <property type="project" value="InterPro"/>
</dbReference>
<feature type="compositionally biased region" description="Basic and acidic residues" evidence="6">
    <location>
        <begin position="389"/>
        <end position="399"/>
    </location>
</feature>
<dbReference type="CDD" id="cd00555">
    <property type="entry name" value="Maf"/>
    <property type="match status" value="1"/>
</dbReference>
<gene>
    <name evidence="9" type="ORF">GW7_02016</name>
</gene>
<dbReference type="GO" id="GO:0032259">
    <property type="term" value="P:methylation"/>
    <property type="evidence" value="ECO:0007669"/>
    <property type="project" value="UniProtKB-KW"/>
</dbReference>
<feature type="domain" description="O-methyltransferase C-terminal" evidence="7">
    <location>
        <begin position="414"/>
        <end position="557"/>
    </location>
</feature>
<dbReference type="Gene3D" id="3.90.950.10">
    <property type="match status" value="1"/>
</dbReference>
<dbReference type="InterPro" id="IPR012967">
    <property type="entry name" value="COMT_dimerisation"/>
</dbReference>
<keyword evidence="5" id="KW-0378">Hydrolase</keyword>
<feature type="compositionally biased region" description="Acidic residues" evidence="6">
    <location>
        <begin position="551"/>
        <end position="569"/>
    </location>
</feature>
<dbReference type="InterPro" id="IPR036388">
    <property type="entry name" value="WH-like_DNA-bd_sf"/>
</dbReference>
<protein>
    <submittedName>
        <fullName evidence="9">N-acetylserotonin O-methyltransferase-like protein</fullName>
    </submittedName>
</protein>
<dbReference type="FunFam" id="1.10.10.10:FF:000358">
    <property type="entry name" value="Acetylserotonin O-methyltransferase"/>
    <property type="match status" value="1"/>
</dbReference>
<dbReference type="Pfam" id="PF00891">
    <property type="entry name" value="Methyltransf_2"/>
    <property type="match status" value="1"/>
</dbReference>
<feature type="compositionally biased region" description="Basic and acidic residues" evidence="6">
    <location>
        <begin position="253"/>
        <end position="271"/>
    </location>
</feature>
<dbReference type="GO" id="GO:0046983">
    <property type="term" value="F:protein dimerization activity"/>
    <property type="evidence" value="ECO:0007669"/>
    <property type="project" value="InterPro"/>
</dbReference>
<name>G5BQT1_HETGA</name>
<reference evidence="9 10" key="1">
    <citation type="journal article" date="2011" name="Nature">
        <title>Genome sequencing reveals insights into physiology and longevity of the naked mole rat.</title>
        <authorList>
            <person name="Kim E.B."/>
            <person name="Fang X."/>
            <person name="Fushan A.A."/>
            <person name="Huang Z."/>
            <person name="Lobanov A.V."/>
            <person name="Han L."/>
            <person name="Marino S.M."/>
            <person name="Sun X."/>
            <person name="Turanov A.A."/>
            <person name="Yang P."/>
            <person name="Yim S.H."/>
            <person name="Zhao X."/>
            <person name="Kasaikina M.V."/>
            <person name="Stoletzki N."/>
            <person name="Peng C."/>
            <person name="Polak P."/>
            <person name="Xiong Z."/>
            <person name="Kiezun A."/>
            <person name="Zhu Y."/>
            <person name="Chen Y."/>
            <person name="Kryukov G.V."/>
            <person name="Zhang Q."/>
            <person name="Peshkin L."/>
            <person name="Yang L."/>
            <person name="Bronson R.T."/>
            <person name="Buffenstein R."/>
            <person name="Wang B."/>
            <person name="Han C."/>
            <person name="Li Q."/>
            <person name="Chen L."/>
            <person name="Zhao W."/>
            <person name="Sunyaev S.R."/>
            <person name="Park T.J."/>
            <person name="Zhang G."/>
            <person name="Wang J."/>
            <person name="Gladyshev V.N."/>
        </authorList>
    </citation>
    <scope>NUCLEOTIDE SEQUENCE [LARGE SCALE GENOMIC DNA]</scope>
</reference>
<dbReference type="InterPro" id="IPR029001">
    <property type="entry name" value="ITPase-like_fam"/>
</dbReference>
<dbReference type="PANTHER" id="PTHR43213">
    <property type="entry name" value="BIFUNCTIONAL DTTP/UTP PYROPHOSPHATASE/METHYLTRANSFERASE PROTEIN-RELATED"/>
    <property type="match status" value="1"/>
</dbReference>
<sequence length="632" mass="68040">MALSPVLGKLLHKRVVLASASPRRQEILSNAGLRFEVVPSRFKETLSKSSFPSPYAYAMETAKQKALEVATRLHQASTRPSLPAPTAHAMHTNLAHALAGGAQPQASERKDLQAPDLVIGADTIVAVEGLILEKPVDKQDAYRMLSRLSGKQHSVFTGVCVVLCDSRDGQLETEVSEFYEETRVKFSELSEEMLWEYIHSGEPMDKAGGYGIQALGGMLVEAVHGDFLNVDLGSQAKQDSIHCVDSFEGLSDPEPKHGDGDVDLEPRSGPRDARPAFPASLLRLVHGFKAAQALFTACKLKVFDLLQDGAARTASDVAGKVKASVCGTRRLLDVCVGLGLLQKTERGYRNTEVAGMYLGSHGEYSLHSYILHTGGHAWDLFMHPASTAKEGRSHQHPAEGTKPGDPSQVQLERAQQHLLRAAHGLAQLTAHEVATAMDLSSFSSACHLGGCTGALAHELAREYPRLKVTVFDLPHIIQQAPLFRPHGPETAQVSFMPGDVLWDPFPEAELYILAPALPDWTGSAAQQLLRRVAAACRPGCGLLVADAFPMGEEEEEEEEELDEAEEEAEAGSAPAGLVRVLDQLVWPKAGGCSVGACCRWLEQLGFCDLQVAPSGDTQTATLTVLLGTRAGP</sequence>
<dbReference type="InterPro" id="IPR016461">
    <property type="entry name" value="COMT-like"/>
</dbReference>
<dbReference type="InterPro" id="IPR029063">
    <property type="entry name" value="SAM-dependent_MTases_sf"/>
</dbReference>
<keyword evidence="3 9" id="KW-0808">Transferase</keyword>
<keyword evidence="2 9" id="KW-0489">Methyltransferase</keyword>
<keyword evidence="4" id="KW-0949">S-adenosyl-L-methionine</keyword>
<dbReference type="InterPro" id="IPR003697">
    <property type="entry name" value="Maf-like"/>
</dbReference>
<dbReference type="InterPro" id="IPR036390">
    <property type="entry name" value="WH_DNA-bd_sf"/>
</dbReference>
<dbReference type="EMBL" id="JH171420">
    <property type="protein sequence ID" value="EHB11642.1"/>
    <property type="molecule type" value="Genomic_DNA"/>
</dbReference>
<dbReference type="STRING" id="10181.G5BQT1"/>
<feature type="region of interest" description="Disordered" evidence="6">
    <location>
        <begin position="388"/>
        <end position="407"/>
    </location>
</feature>
<evidence type="ECO:0000259" key="7">
    <source>
        <dbReference type="Pfam" id="PF00891"/>
    </source>
</evidence>
<dbReference type="Gene3D" id="1.10.10.10">
    <property type="entry name" value="Winged helix-like DNA-binding domain superfamily/Winged helix DNA-binding domain"/>
    <property type="match status" value="1"/>
</dbReference>
<dbReference type="PANTHER" id="PTHR43213:SF5">
    <property type="entry name" value="BIFUNCTIONAL DTTP_UTP PYROPHOSPHATASE_METHYLTRANSFERASE PROTEIN-RELATED"/>
    <property type="match status" value="1"/>
</dbReference>
<dbReference type="SUPFAM" id="SSF52972">
    <property type="entry name" value="ITPase-like"/>
    <property type="match status" value="1"/>
</dbReference>
<dbReference type="InParanoid" id="G5BQT1"/>
<evidence type="ECO:0000256" key="1">
    <source>
        <dbReference type="ARBA" id="ARBA00001968"/>
    </source>
</evidence>
<evidence type="ECO:0000256" key="4">
    <source>
        <dbReference type="ARBA" id="ARBA00022691"/>
    </source>
</evidence>
<comment type="cofactor">
    <cofactor evidence="1">
        <name>a divalent metal cation</name>
        <dbReference type="ChEBI" id="CHEBI:60240"/>
    </cofactor>
</comment>
<dbReference type="InterPro" id="IPR001077">
    <property type="entry name" value="COMT_C"/>
</dbReference>
<proteinExistence type="inferred from homology"/>
<dbReference type="OMA" id="VLCHEKD"/>
<dbReference type="NCBIfam" id="TIGR00172">
    <property type="entry name" value="maf"/>
    <property type="match status" value="1"/>
</dbReference>
<dbReference type="Gene3D" id="3.40.50.150">
    <property type="entry name" value="Vaccinia Virus protein VP39"/>
    <property type="match status" value="1"/>
</dbReference>
<feature type="region of interest" description="Disordered" evidence="6">
    <location>
        <begin position="551"/>
        <end position="572"/>
    </location>
</feature>
<evidence type="ECO:0000256" key="3">
    <source>
        <dbReference type="ARBA" id="ARBA00022679"/>
    </source>
</evidence>
<evidence type="ECO:0000313" key="10">
    <source>
        <dbReference type="Proteomes" id="UP000006813"/>
    </source>
</evidence>